<evidence type="ECO:0000313" key="2">
    <source>
        <dbReference type="EMBL" id="KAF2582064.1"/>
    </source>
</evidence>
<dbReference type="EMBL" id="QGKW02001660">
    <property type="protein sequence ID" value="KAF2582064.1"/>
    <property type="molecule type" value="Genomic_DNA"/>
</dbReference>
<gene>
    <name evidence="2" type="ORF">F2Q68_00004690</name>
</gene>
<protein>
    <submittedName>
        <fullName evidence="2">Uncharacterized protein</fullName>
    </submittedName>
</protein>
<feature type="compositionally biased region" description="Low complexity" evidence="1">
    <location>
        <begin position="123"/>
        <end position="135"/>
    </location>
</feature>
<name>A0A3N6RY76_BRACR</name>
<feature type="compositionally biased region" description="Basic and acidic residues" evidence="1">
    <location>
        <begin position="38"/>
        <end position="47"/>
    </location>
</feature>
<dbReference type="AlphaFoldDB" id="A0A3N6RY76"/>
<comment type="caution">
    <text evidence="2">The sequence shown here is derived from an EMBL/GenBank/DDBJ whole genome shotgun (WGS) entry which is preliminary data.</text>
</comment>
<sequence>MAEPDDSSTKDKPGWINGEHTDVKQAGETEDELEPAEESMHELKPTEVRVDELDELSELRDTTLKLDELSDTTLELSELSDTEDGAGLAAGRNEPFSAQIKIHNKFNLGRFYTKFDQTFPQSISSPFSSRIPRGSQQGILGRSWEK</sequence>
<feature type="region of interest" description="Disordered" evidence="1">
    <location>
        <begin position="123"/>
        <end position="146"/>
    </location>
</feature>
<feature type="region of interest" description="Disordered" evidence="1">
    <location>
        <begin position="1"/>
        <end position="47"/>
    </location>
</feature>
<evidence type="ECO:0000256" key="1">
    <source>
        <dbReference type="SAM" id="MobiDB-lite"/>
    </source>
</evidence>
<feature type="compositionally biased region" description="Basic and acidic residues" evidence="1">
    <location>
        <begin position="7"/>
        <end position="27"/>
    </location>
</feature>
<accession>A0A3N6RY76</accession>
<reference evidence="2" key="1">
    <citation type="submission" date="2019-12" db="EMBL/GenBank/DDBJ databases">
        <title>Genome sequencing and annotation of Brassica cretica.</title>
        <authorList>
            <person name="Studholme D.J."/>
            <person name="Sarris P.F."/>
        </authorList>
    </citation>
    <scope>NUCLEOTIDE SEQUENCE</scope>
    <source>
        <strain evidence="2">PFS-001/15</strain>
        <tissue evidence="2">Leaf</tissue>
    </source>
</reference>
<evidence type="ECO:0000313" key="3">
    <source>
        <dbReference type="Proteomes" id="UP000712281"/>
    </source>
</evidence>
<feature type="compositionally biased region" description="Acidic residues" evidence="1">
    <location>
        <begin position="28"/>
        <end position="37"/>
    </location>
</feature>
<proteinExistence type="predicted"/>
<dbReference type="Proteomes" id="UP000712281">
    <property type="component" value="Unassembled WGS sequence"/>
</dbReference>
<organism evidence="2 3">
    <name type="scientific">Brassica cretica</name>
    <name type="common">Mustard</name>
    <dbReference type="NCBI Taxonomy" id="69181"/>
    <lineage>
        <taxon>Eukaryota</taxon>
        <taxon>Viridiplantae</taxon>
        <taxon>Streptophyta</taxon>
        <taxon>Embryophyta</taxon>
        <taxon>Tracheophyta</taxon>
        <taxon>Spermatophyta</taxon>
        <taxon>Magnoliopsida</taxon>
        <taxon>eudicotyledons</taxon>
        <taxon>Gunneridae</taxon>
        <taxon>Pentapetalae</taxon>
        <taxon>rosids</taxon>
        <taxon>malvids</taxon>
        <taxon>Brassicales</taxon>
        <taxon>Brassicaceae</taxon>
        <taxon>Brassiceae</taxon>
        <taxon>Brassica</taxon>
    </lineage>
</organism>